<sequence length="97" mass="11362">MKTDFQLRVINIIRELRQGQNASQAYVAELLDLRSSGLVGNIESPRFPHKYTLKQLSVLCEAFQYPFENLFLDEKETLLPYKERIKLLINKIIDYDG</sequence>
<dbReference type="GeneID" id="82891744"/>
<dbReference type="InterPro" id="IPR010982">
    <property type="entry name" value="Lambda_DNA-bd_dom_sf"/>
</dbReference>
<protein>
    <submittedName>
        <fullName evidence="1">XRE family transcriptional regulator</fullName>
    </submittedName>
</protein>
<dbReference type="EMBL" id="CP102294">
    <property type="protein sequence ID" value="UWN56667.1"/>
    <property type="molecule type" value="Genomic_DNA"/>
</dbReference>
<name>A0ABY5UXE3_9BACT</name>
<organism evidence="1 2">
    <name type="scientific">Alistipes ihumii AP11</name>
    <dbReference type="NCBI Taxonomy" id="1211813"/>
    <lineage>
        <taxon>Bacteria</taxon>
        <taxon>Pseudomonadati</taxon>
        <taxon>Bacteroidota</taxon>
        <taxon>Bacteroidia</taxon>
        <taxon>Bacteroidales</taxon>
        <taxon>Rikenellaceae</taxon>
        <taxon>Alistipes</taxon>
    </lineage>
</organism>
<reference evidence="1" key="1">
    <citation type="journal article" date="2022" name="Cell">
        <title>Design, construction, and in vivo augmentation of a complex gut microbiome.</title>
        <authorList>
            <person name="Cheng A.G."/>
            <person name="Ho P.Y."/>
            <person name="Aranda-Diaz A."/>
            <person name="Jain S."/>
            <person name="Yu F.B."/>
            <person name="Meng X."/>
            <person name="Wang M."/>
            <person name="Iakiviak M."/>
            <person name="Nagashima K."/>
            <person name="Zhao A."/>
            <person name="Murugkar P."/>
            <person name="Patil A."/>
            <person name="Atabakhsh K."/>
            <person name="Weakley A."/>
            <person name="Yan J."/>
            <person name="Brumbaugh A.R."/>
            <person name="Higginbottom S."/>
            <person name="Dimas A."/>
            <person name="Shiver A.L."/>
            <person name="Deutschbauer A."/>
            <person name="Neff N."/>
            <person name="Sonnenburg J.L."/>
            <person name="Huang K.C."/>
            <person name="Fischbach M.A."/>
        </authorList>
    </citation>
    <scope>NUCLEOTIDE SEQUENCE</scope>
    <source>
        <strain evidence="1">AP11</strain>
    </source>
</reference>
<accession>A0ABY5UXE3</accession>
<dbReference type="Gene3D" id="1.10.260.40">
    <property type="entry name" value="lambda repressor-like DNA-binding domains"/>
    <property type="match status" value="1"/>
</dbReference>
<keyword evidence="2" id="KW-1185">Reference proteome</keyword>
<evidence type="ECO:0000313" key="1">
    <source>
        <dbReference type="EMBL" id="UWN56667.1"/>
    </source>
</evidence>
<gene>
    <name evidence="1" type="ORF">NQ491_08380</name>
</gene>
<proteinExistence type="predicted"/>
<evidence type="ECO:0000313" key="2">
    <source>
        <dbReference type="Proteomes" id="UP001059295"/>
    </source>
</evidence>
<dbReference type="SUPFAM" id="SSF47413">
    <property type="entry name" value="lambda repressor-like DNA-binding domains"/>
    <property type="match status" value="1"/>
</dbReference>
<dbReference type="RefSeq" id="WP_019246620.1">
    <property type="nucleotide sequence ID" value="NZ_CAPH01000018.1"/>
</dbReference>
<dbReference type="Proteomes" id="UP001059295">
    <property type="component" value="Chromosome"/>
</dbReference>